<dbReference type="EMBL" id="CP047129">
    <property type="protein sequence ID" value="QHB62605.1"/>
    <property type="molecule type" value="Genomic_DNA"/>
</dbReference>
<dbReference type="Proteomes" id="UP000464884">
    <property type="component" value="Chromosome"/>
</dbReference>
<evidence type="ECO:0000313" key="6">
    <source>
        <dbReference type="Proteomes" id="UP000464884"/>
    </source>
</evidence>
<protein>
    <submittedName>
        <fullName evidence="5">Isopeptide-forming domain-containing fimbrial protein</fullName>
    </submittedName>
</protein>
<reference evidence="5 6" key="1">
    <citation type="submission" date="2019-12" db="EMBL/GenBank/DDBJ databases">
        <title>Draft Genome Sequence of Bifidobacterium adolescentis ZJ2.</title>
        <authorList>
            <person name="Jin Z."/>
        </authorList>
    </citation>
    <scope>NUCLEOTIDE SEQUENCE [LARGE SCALE GENOMIC DNA]</scope>
    <source>
        <strain evidence="5 6">ZJ2</strain>
    </source>
</reference>
<keyword evidence="3" id="KW-0732">Signal</keyword>
<evidence type="ECO:0000256" key="1">
    <source>
        <dbReference type="SAM" id="MobiDB-lite"/>
    </source>
</evidence>
<organism evidence="5 6">
    <name type="scientific">Bifidobacterium adolescentis</name>
    <dbReference type="NCBI Taxonomy" id="1680"/>
    <lineage>
        <taxon>Bacteria</taxon>
        <taxon>Bacillati</taxon>
        <taxon>Actinomycetota</taxon>
        <taxon>Actinomycetes</taxon>
        <taxon>Bifidobacteriales</taxon>
        <taxon>Bifidobacteriaceae</taxon>
        <taxon>Bifidobacterium</taxon>
    </lineage>
</organism>
<dbReference type="InterPro" id="IPR026466">
    <property type="entry name" value="Fim_isopep_form_D2_dom"/>
</dbReference>
<keyword evidence="2" id="KW-0812">Transmembrane</keyword>
<gene>
    <name evidence="5" type="ORF">F3K97_04560</name>
</gene>
<feature type="domain" description="SpaA-like prealbumin fold" evidence="4">
    <location>
        <begin position="393"/>
        <end position="497"/>
    </location>
</feature>
<evidence type="ECO:0000256" key="3">
    <source>
        <dbReference type="SAM" id="SignalP"/>
    </source>
</evidence>
<dbReference type="NCBIfam" id="TIGR04226">
    <property type="entry name" value="RrgB_K2N_iso_D2"/>
    <property type="match status" value="1"/>
</dbReference>
<dbReference type="AlphaFoldDB" id="A0A6I6QYS5"/>
<feature type="compositionally biased region" description="Low complexity" evidence="1">
    <location>
        <begin position="134"/>
        <end position="149"/>
    </location>
</feature>
<dbReference type="InterPro" id="IPR041033">
    <property type="entry name" value="SpaA_PFL_dom_1"/>
</dbReference>
<evidence type="ECO:0000313" key="5">
    <source>
        <dbReference type="EMBL" id="QHB62605.1"/>
    </source>
</evidence>
<keyword evidence="2" id="KW-1133">Transmembrane helix</keyword>
<sequence length="566" mass="58577">MGKGFHFDAKRLAAACAAAATLMGCGFATTAMAAPATVNDATTNTAITLNAAEGNTLDDHTFTFYRLGSYGDIIANGDKDVSSLTVLKIDDATDQWIAAANKTAGVTDYQGYDAAGDLAHVANTKNPKNDLTDNNHNNAANADPADSGNGVQKTLRKAAKALAGSVPAAVKPAATVTGHGATQTTTPLANGLYLVVDSKGSPMIVGTPIQGAKTLNGVTLGTLTIKAKTVNVDKKAAQDRENKTTWVDAKGTDAPASWRVGDTVDFRFETTLPNKQNAYSHKVVDVMHGMTLSGSPAVTLKTGGTDITKAAGVTVTPGANGNGFTVEFSQDALKAYSAKRVVVTYKALITSAKRGDQASNTATASTRFYDGGEVNPNDPPTTVDKTIVAAYDLNLVKTNWDGTRKLAGAGFRIRNVDTGKWMTLASNGQWKDDPSGSGTELKTGNDGKVNFAGLGAGKYRIEETTVPAGMVTFPTALVKVDFTVADNGTITVTKDDNNLKTGFDGDKDKGYTLTAKNVDSLTQLPQTGGAFGMAALAVVAVVGLGGVMLITIKSRRDADASDGIAA</sequence>
<feature type="region of interest" description="Disordered" evidence="1">
    <location>
        <begin position="123"/>
        <end position="152"/>
    </location>
</feature>
<dbReference type="PROSITE" id="PS51257">
    <property type="entry name" value="PROKAR_LIPOPROTEIN"/>
    <property type="match status" value="1"/>
</dbReference>
<dbReference type="Gene3D" id="2.60.40.740">
    <property type="match status" value="1"/>
</dbReference>
<feature type="transmembrane region" description="Helical" evidence="2">
    <location>
        <begin position="530"/>
        <end position="552"/>
    </location>
</feature>
<keyword evidence="2" id="KW-0472">Membrane</keyword>
<evidence type="ECO:0000259" key="4">
    <source>
        <dbReference type="Pfam" id="PF17802"/>
    </source>
</evidence>
<dbReference type="InterPro" id="IPR013783">
    <property type="entry name" value="Ig-like_fold"/>
</dbReference>
<feature type="chain" id="PRO_5026102256" evidence="3">
    <location>
        <begin position="34"/>
        <end position="566"/>
    </location>
</feature>
<dbReference type="NCBIfam" id="TIGR01167">
    <property type="entry name" value="LPXTG_anchor"/>
    <property type="match status" value="1"/>
</dbReference>
<dbReference type="Pfam" id="PF17802">
    <property type="entry name" value="SpaA"/>
    <property type="match status" value="1"/>
</dbReference>
<name>A0A6I6QYS5_BIFAD</name>
<evidence type="ECO:0000256" key="2">
    <source>
        <dbReference type="SAM" id="Phobius"/>
    </source>
</evidence>
<dbReference type="GO" id="GO:0005975">
    <property type="term" value="P:carbohydrate metabolic process"/>
    <property type="evidence" value="ECO:0007669"/>
    <property type="project" value="UniProtKB-ARBA"/>
</dbReference>
<feature type="signal peptide" evidence="3">
    <location>
        <begin position="1"/>
        <end position="33"/>
    </location>
</feature>
<dbReference type="RefSeq" id="WP_159140528.1">
    <property type="nucleotide sequence ID" value="NZ_CP047129.1"/>
</dbReference>
<proteinExistence type="predicted"/>
<dbReference type="Gene3D" id="2.60.40.10">
    <property type="entry name" value="Immunoglobulins"/>
    <property type="match status" value="1"/>
</dbReference>
<accession>A0A6I6QYS5</accession>